<evidence type="ECO:0000313" key="3">
    <source>
        <dbReference type="Proteomes" id="UP001431209"/>
    </source>
</evidence>
<dbReference type="InterPro" id="IPR001810">
    <property type="entry name" value="F-box_dom"/>
</dbReference>
<keyword evidence="3" id="KW-1185">Reference proteome</keyword>
<dbReference type="Proteomes" id="UP001431209">
    <property type="component" value="Unassembled WGS sequence"/>
</dbReference>
<proteinExistence type="predicted"/>
<evidence type="ECO:0000313" key="2">
    <source>
        <dbReference type="EMBL" id="KAL0480516.1"/>
    </source>
</evidence>
<dbReference type="SUPFAM" id="SSF81383">
    <property type="entry name" value="F-box domain"/>
    <property type="match status" value="1"/>
</dbReference>
<dbReference type="Gene3D" id="1.20.1280.50">
    <property type="match status" value="1"/>
</dbReference>
<dbReference type="InterPro" id="IPR036047">
    <property type="entry name" value="F-box-like_dom_sf"/>
</dbReference>
<feature type="domain" description="F-box" evidence="1">
    <location>
        <begin position="2"/>
        <end position="49"/>
    </location>
</feature>
<dbReference type="Pfam" id="PF12937">
    <property type="entry name" value="F-box-like"/>
    <property type="match status" value="1"/>
</dbReference>
<accession>A0AAW2YUN6</accession>
<evidence type="ECO:0000259" key="1">
    <source>
        <dbReference type="PROSITE" id="PS50181"/>
    </source>
</evidence>
<sequence length="357" mass="41657">MNVCCTDMPREILWEIFQYTYLPQDIHQYTIVCKQWHSILSDGNFWKQKVEQSSWLLNSIPPSSRIVSKEEYTSELSTLEEREKDQEGTPVKKKYHILYSRAQSSMLRSFNMLMGQWVEDWISYWASNFEFEEITDDFVYDSNSTFVFKTPMRLWESGIAHIPTYLNKSVANKQSSADGQKFKELYKDLISFCVHNDNVNDQQRTDDNELDCWIDPSNGHATSYPIVPFLGFDFNQDLTSDNFCKYIGAHEQLYKNHQGEKTHAWKDVKTHDTVLENHPIGEDHPIQSNSTEIHLKEIFSKGDNHLQQKWIMDNLTQIKFVVLGPTQMNPAPTFIIGKTLNNNLAGFCTATFRLPHQ</sequence>
<dbReference type="EMBL" id="JAOPGA020000658">
    <property type="protein sequence ID" value="KAL0480516.1"/>
    <property type="molecule type" value="Genomic_DNA"/>
</dbReference>
<name>A0AAW2YUN6_9EUKA</name>
<reference evidence="2 3" key="1">
    <citation type="submission" date="2024-03" db="EMBL/GenBank/DDBJ databases">
        <title>The Acrasis kona genome and developmental transcriptomes reveal deep origins of eukaryotic multicellular pathways.</title>
        <authorList>
            <person name="Sheikh S."/>
            <person name="Fu C.-J."/>
            <person name="Brown M.W."/>
            <person name="Baldauf S.L."/>
        </authorList>
    </citation>
    <scope>NUCLEOTIDE SEQUENCE [LARGE SCALE GENOMIC DNA]</scope>
    <source>
        <strain evidence="2 3">ATCC MYA-3509</strain>
    </source>
</reference>
<dbReference type="AlphaFoldDB" id="A0AAW2YUN6"/>
<organism evidence="2 3">
    <name type="scientific">Acrasis kona</name>
    <dbReference type="NCBI Taxonomy" id="1008807"/>
    <lineage>
        <taxon>Eukaryota</taxon>
        <taxon>Discoba</taxon>
        <taxon>Heterolobosea</taxon>
        <taxon>Tetramitia</taxon>
        <taxon>Eutetramitia</taxon>
        <taxon>Acrasidae</taxon>
        <taxon>Acrasis</taxon>
    </lineage>
</organism>
<comment type="caution">
    <text evidence="2">The sequence shown here is derived from an EMBL/GenBank/DDBJ whole genome shotgun (WGS) entry which is preliminary data.</text>
</comment>
<gene>
    <name evidence="2" type="ORF">AKO1_006756</name>
</gene>
<protein>
    <recommendedName>
        <fullName evidence="1">F-box domain-containing protein</fullName>
    </recommendedName>
</protein>
<dbReference type="PROSITE" id="PS50181">
    <property type="entry name" value="FBOX"/>
    <property type="match status" value="1"/>
</dbReference>